<name>A0A9P4HL57_9PEZI</name>
<dbReference type="Gene3D" id="3.40.30.10">
    <property type="entry name" value="Glutaredoxin"/>
    <property type="match status" value="1"/>
</dbReference>
<sequence>MSFRQLRLRRPSTASDQHTSPTSSTHSASTYLSESTVPTSIPSISDYSDDACAFDTNDYFAELRADVDVSDDCPSRSVLNGAGDHLIYDGQGNSRTFKSLYDGDAVIGERQLVLFVRHFFCGACQAYLKALTESITPQTYFTMPIQTSISIVGCGSPKLIAHYKKMTGCPFPIYADPTRKLYKSLGMSWSLNIGTKRPEYMSEIAPPAWLAGQLKQVGTVEKKKRGQGFRGGNWLQIGGEFLFEDGDVIWCHRMKNYRDHTEITVLRRLLEVDD</sequence>
<dbReference type="InterPro" id="IPR036249">
    <property type="entry name" value="Thioredoxin-like_sf"/>
</dbReference>
<protein>
    <recommendedName>
        <fullName evidence="4">AhpC/TSA antioxidant enzyme-domain-containing protein</fullName>
    </recommendedName>
</protein>
<evidence type="ECO:0000256" key="1">
    <source>
        <dbReference type="SAM" id="MobiDB-lite"/>
    </source>
</evidence>
<dbReference type="PANTHER" id="PTHR28630:SF3">
    <property type="entry name" value="PEROXIREDOXIN-LIKE 2C"/>
    <property type="match status" value="1"/>
</dbReference>
<dbReference type="Proteomes" id="UP000799776">
    <property type="component" value="Unassembled WGS sequence"/>
</dbReference>
<organism evidence="2 3">
    <name type="scientific">Saccharata proteae CBS 121410</name>
    <dbReference type="NCBI Taxonomy" id="1314787"/>
    <lineage>
        <taxon>Eukaryota</taxon>
        <taxon>Fungi</taxon>
        <taxon>Dikarya</taxon>
        <taxon>Ascomycota</taxon>
        <taxon>Pezizomycotina</taxon>
        <taxon>Dothideomycetes</taxon>
        <taxon>Dothideomycetes incertae sedis</taxon>
        <taxon>Botryosphaeriales</taxon>
        <taxon>Saccharataceae</taxon>
        <taxon>Saccharata</taxon>
    </lineage>
</organism>
<reference evidence="2" key="1">
    <citation type="journal article" date="2020" name="Stud. Mycol.">
        <title>101 Dothideomycetes genomes: a test case for predicting lifestyles and emergence of pathogens.</title>
        <authorList>
            <person name="Haridas S."/>
            <person name="Albert R."/>
            <person name="Binder M."/>
            <person name="Bloem J."/>
            <person name="Labutti K."/>
            <person name="Salamov A."/>
            <person name="Andreopoulos B."/>
            <person name="Baker S."/>
            <person name="Barry K."/>
            <person name="Bills G."/>
            <person name="Bluhm B."/>
            <person name="Cannon C."/>
            <person name="Castanera R."/>
            <person name="Culley D."/>
            <person name="Daum C."/>
            <person name="Ezra D."/>
            <person name="Gonzalez J."/>
            <person name="Henrissat B."/>
            <person name="Kuo A."/>
            <person name="Liang C."/>
            <person name="Lipzen A."/>
            <person name="Lutzoni F."/>
            <person name="Magnuson J."/>
            <person name="Mondo S."/>
            <person name="Nolan M."/>
            <person name="Ohm R."/>
            <person name="Pangilinan J."/>
            <person name="Park H.-J."/>
            <person name="Ramirez L."/>
            <person name="Alfaro M."/>
            <person name="Sun H."/>
            <person name="Tritt A."/>
            <person name="Yoshinaga Y."/>
            <person name="Zwiers L.-H."/>
            <person name="Turgeon B."/>
            <person name="Goodwin S."/>
            <person name="Spatafora J."/>
            <person name="Crous P."/>
            <person name="Grigoriev I."/>
        </authorList>
    </citation>
    <scope>NUCLEOTIDE SEQUENCE</scope>
    <source>
        <strain evidence="2">CBS 121410</strain>
    </source>
</reference>
<gene>
    <name evidence="2" type="ORF">K490DRAFT_51246</name>
</gene>
<feature type="compositionally biased region" description="Low complexity" evidence="1">
    <location>
        <begin position="18"/>
        <end position="30"/>
    </location>
</feature>
<dbReference type="InterPro" id="IPR032801">
    <property type="entry name" value="PXL2A/B/C"/>
</dbReference>
<dbReference type="SUPFAM" id="SSF52833">
    <property type="entry name" value="Thioredoxin-like"/>
    <property type="match status" value="1"/>
</dbReference>
<accession>A0A9P4HL57</accession>
<dbReference type="PANTHER" id="PTHR28630">
    <property type="match status" value="1"/>
</dbReference>
<evidence type="ECO:0008006" key="4">
    <source>
        <dbReference type="Google" id="ProtNLM"/>
    </source>
</evidence>
<evidence type="ECO:0000313" key="3">
    <source>
        <dbReference type="Proteomes" id="UP000799776"/>
    </source>
</evidence>
<keyword evidence="3" id="KW-1185">Reference proteome</keyword>
<dbReference type="OrthoDB" id="40334at2759"/>
<proteinExistence type="predicted"/>
<comment type="caution">
    <text evidence="2">The sequence shown here is derived from an EMBL/GenBank/DDBJ whole genome shotgun (WGS) entry which is preliminary data.</text>
</comment>
<feature type="compositionally biased region" description="Basic residues" evidence="1">
    <location>
        <begin position="1"/>
        <end position="10"/>
    </location>
</feature>
<evidence type="ECO:0000313" key="2">
    <source>
        <dbReference type="EMBL" id="KAF2083604.1"/>
    </source>
</evidence>
<dbReference type="AlphaFoldDB" id="A0A9P4HL57"/>
<dbReference type="EMBL" id="ML978769">
    <property type="protein sequence ID" value="KAF2083604.1"/>
    <property type="molecule type" value="Genomic_DNA"/>
</dbReference>
<dbReference type="Pfam" id="PF13911">
    <property type="entry name" value="AhpC-TSA_2"/>
    <property type="match status" value="1"/>
</dbReference>
<dbReference type="CDD" id="cd02970">
    <property type="entry name" value="PRX_like2"/>
    <property type="match status" value="1"/>
</dbReference>
<feature type="region of interest" description="Disordered" evidence="1">
    <location>
        <begin position="1"/>
        <end position="32"/>
    </location>
</feature>